<accession>A0A180GCF6</accession>
<sequence>MNPGGLILTCHFSLCRQTITDPHAATAALPDTKNGNKSSETQLRSPESFKLFKSAGEDDLERCLIKPFGKEFGEGCAEKMKSALVMKEATMRNSSRANEIISSYEEGSSSSEIDEQDIPLAAKANLNRLSSHETISSGGASLNRKQGLVGSPNPAGKLAHPAGSPPLLPSGPAHSKGAPSVGYCCC</sequence>
<organism evidence="2">
    <name type="scientific">Puccinia triticina (isolate 1-1 / race 1 (BBBD))</name>
    <name type="common">Brown leaf rust fungus</name>
    <dbReference type="NCBI Taxonomy" id="630390"/>
    <lineage>
        <taxon>Eukaryota</taxon>
        <taxon>Fungi</taxon>
        <taxon>Dikarya</taxon>
        <taxon>Basidiomycota</taxon>
        <taxon>Pucciniomycotina</taxon>
        <taxon>Pucciniomycetes</taxon>
        <taxon>Pucciniales</taxon>
        <taxon>Pucciniaceae</taxon>
        <taxon>Puccinia</taxon>
    </lineage>
</organism>
<name>A0A180GCF6_PUCT1</name>
<dbReference type="EnsemblFungi" id="PTTG_06622-t43_1">
    <property type="protein sequence ID" value="PTTG_06622-t43_1-p1"/>
    <property type="gene ID" value="PTTG_06622"/>
</dbReference>
<reference evidence="2" key="2">
    <citation type="submission" date="2016-05" db="EMBL/GenBank/DDBJ databases">
        <title>Comparative analysis highlights variable genome content of wheat rusts and divergence of the mating loci.</title>
        <authorList>
            <person name="Cuomo C.A."/>
            <person name="Bakkeren G."/>
            <person name="Szabo L."/>
            <person name="Khalil H."/>
            <person name="Joly D."/>
            <person name="Goldberg J."/>
            <person name="Young S."/>
            <person name="Zeng Q."/>
            <person name="Fellers J."/>
        </authorList>
    </citation>
    <scope>NUCLEOTIDE SEQUENCE [LARGE SCALE GENOMIC DNA]</scope>
    <source>
        <strain evidence="2">1-1 BBBD Race 1</strain>
    </source>
</reference>
<keyword evidence="4" id="KW-1185">Reference proteome</keyword>
<feature type="region of interest" description="Disordered" evidence="1">
    <location>
        <begin position="27"/>
        <end position="46"/>
    </location>
</feature>
<feature type="compositionally biased region" description="Polar residues" evidence="1">
    <location>
        <begin position="133"/>
        <end position="144"/>
    </location>
</feature>
<evidence type="ECO:0000313" key="2">
    <source>
        <dbReference type="EMBL" id="OAV90032.1"/>
    </source>
</evidence>
<dbReference type="VEuPathDB" id="FungiDB:PTTG_06622"/>
<evidence type="ECO:0000256" key="1">
    <source>
        <dbReference type="SAM" id="MobiDB-lite"/>
    </source>
</evidence>
<protein>
    <submittedName>
        <fullName evidence="2 3">Uncharacterized protein</fullName>
    </submittedName>
</protein>
<evidence type="ECO:0000313" key="4">
    <source>
        <dbReference type="Proteomes" id="UP000005240"/>
    </source>
</evidence>
<reference evidence="3" key="4">
    <citation type="submission" date="2025-05" db="UniProtKB">
        <authorList>
            <consortium name="EnsemblFungi"/>
        </authorList>
    </citation>
    <scope>IDENTIFICATION</scope>
    <source>
        <strain evidence="3">isolate 1-1 / race 1 (BBBD)</strain>
    </source>
</reference>
<dbReference type="STRING" id="630390.A0A180GCF6"/>
<reference evidence="3 4" key="3">
    <citation type="journal article" date="2017" name="G3 (Bethesda)">
        <title>Comparative analysis highlights variable genome content of wheat rusts and divergence of the mating loci.</title>
        <authorList>
            <person name="Cuomo C.A."/>
            <person name="Bakkeren G."/>
            <person name="Khalil H.B."/>
            <person name="Panwar V."/>
            <person name="Joly D."/>
            <person name="Linning R."/>
            <person name="Sakthikumar S."/>
            <person name="Song X."/>
            <person name="Adiconis X."/>
            <person name="Fan L."/>
            <person name="Goldberg J.M."/>
            <person name="Levin J.Z."/>
            <person name="Young S."/>
            <person name="Zeng Q."/>
            <person name="Anikster Y."/>
            <person name="Bruce M."/>
            <person name="Wang M."/>
            <person name="Yin C."/>
            <person name="McCallum B."/>
            <person name="Szabo L.J."/>
            <person name="Hulbert S."/>
            <person name="Chen X."/>
            <person name="Fellers J.P."/>
        </authorList>
    </citation>
    <scope>NUCLEOTIDE SEQUENCE</scope>
    <source>
        <strain evidence="3">isolate 1-1 / race 1 (BBBD)</strain>
        <strain evidence="4">Isolate 1-1 / race 1 (BBBD)</strain>
    </source>
</reference>
<reference evidence="2" key="1">
    <citation type="submission" date="2009-11" db="EMBL/GenBank/DDBJ databases">
        <authorList>
            <consortium name="The Broad Institute Genome Sequencing Platform"/>
            <person name="Ward D."/>
            <person name="Feldgarden M."/>
            <person name="Earl A."/>
            <person name="Young S.K."/>
            <person name="Zeng Q."/>
            <person name="Koehrsen M."/>
            <person name="Alvarado L."/>
            <person name="Berlin A."/>
            <person name="Bochicchio J."/>
            <person name="Borenstein D."/>
            <person name="Chapman S.B."/>
            <person name="Chen Z."/>
            <person name="Engels R."/>
            <person name="Freedman E."/>
            <person name="Gellesch M."/>
            <person name="Goldberg J."/>
            <person name="Griggs A."/>
            <person name="Gujja S."/>
            <person name="Heilman E."/>
            <person name="Heiman D."/>
            <person name="Hepburn T."/>
            <person name="Howarth C."/>
            <person name="Jen D."/>
            <person name="Larson L."/>
            <person name="Lewis B."/>
            <person name="Mehta T."/>
            <person name="Park D."/>
            <person name="Pearson M."/>
            <person name="Roberts A."/>
            <person name="Saif S."/>
            <person name="Shea T."/>
            <person name="Shenoy N."/>
            <person name="Sisk P."/>
            <person name="Stolte C."/>
            <person name="Sykes S."/>
            <person name="Thomson T."/>
            <person name="Walk T."/>
            <person name="White J."/>
            <person name="Yandava C."/>
            <person name="Izard J."/>
            <person name="Baranova O.V."/>
            <person name="Blanton J.M."/>
            <person name="Tanner A.C."/>
            <person name="Dewhirst F.E."/>
            <person name="Haas B."/>
            <person name="Nusbaum C."/>
            <person name="Birren B."/>
        </authorList>
    </citation>
    <scope>NUCLEOTIDE SEQUENCE [LARGE SCALE GENOMIC DNA]</scope>
    <source>
        <strain evidence="2">1-1 BBBD Race 1</strain>
    </source>
</reference>
<dbReference type="AlphaFoldDB" id="A0A180GCF6"/>
<dbReference type="EMBL" id="ADAS02000110">
    <property type="protein sequence ID" value="OAV90032.1"/>
    <property type="molecule type" value="Genomic_DNA"/>
</dbReference>
<gene>
    <name evidence="2" type="ORF">PTTG_06622</name>
</gene>
<dbReference type="Proteomes" id="UP000005240">
    <property type="component" value="Unassembled WGS sequence"/>
</dbReference>
<proteinExistence type="predicted"/>
<feature type="compositionally biased region" description="Polar residues" evidence="1">
    <location>
        <begin position="33"/>
        <end position="45"/>
    </location>
</feature>
<feature type="region of interest" description="Disordered" evidence="1">
    <location>
        <begin position="133"/>
        <end position="179"/>
    </location>
</feature>
<evidence type="ECO:0000313" key="3">
    <source>
        <dbReference type="EnsemblFungi" id="PTTG_06622-t43_1-p1"/>
    </source>
</evidence>